<name>A0A645B5X2_9ZZZZ</name>
<dbReference type="AlphaFoldDB" id="A0A645B5X2"/>
<evidence type="ECO:0000256" key="1">
    <source>
        <dbReference type="SAM" id="MobiDB-lite"/>
    </source>
</evidence>
<reference evidence="2" key="1">
    <citation type="submission" date="2019-08" db="EMBL/GenBank/DDBJ databases">
        <authorList>
            <person name="Kucharzyk K."/>
            <person name="Murdoch R.W."/>
            <person name="Higgins S."/>
            <person name="Loffler F."/>
        </authorList>
    </citation>
    <scope>NUCLEOTIDE SEQUENCE</scope>
</reference>
<organism evidence="2">
    <name type="scientific">bioreactor metagenome</name>
    <dbReference type="NCBI Taxonomy" id="1076179"/>
    <lineage>
        <taxon>unclassified sequences</taxon>
        <taxon>metagenomes</taxon>
        <taxon>ecological metagenomes</taxon>
    </lineage>
</organism>
<gene>
    <name evidence="2" type="ORF">SDC9_107693</name>
</gene>
<comment type="caution">
    <text evidence="2">The sequence shown here is derived from an EMBL/GenBank/DDBJ whole genome shotgun (WGS) entry which is preliminary data.</text>
</comment>
<sequence length="152" mass="16238">MRLCVGLPGCAGRACRGSTSCVAGVARSLRPRVPPPRARSALCRFRWWEGRAVRLPPGRTIWSAPPGAGREQRFGPRVARAAVRPRLRPPRPGPARHPAVQCRRPAWPARRTTTPPPSISVLAGAGVLARGIRPAAYRAPRCPPGLRGSTGG</sequence>
<feature type="region of interest" description="Disordered" evidence="1">
    <location>
        <begin position="85"/>
        <end position="119"/>
    </location>
</feature>
<evidence type="ECO:0000313" key="2">
    <source>
        <dbReference type="EMBL" id="MPM60839.1"/>
    </source>
</evidence>
<proteinExistence type="predicted"/>
<dbReference type="EMBL" id="VSSQ01018014">
    <property type="protein sequence ID" value="MPM60839.1"/>
    <property type="molecule type" value="Genomic_DNA"/>
</dbReference>
<accession>A0A645B5X2</accession>
<protein>
    <submittedName>
        <fullName evidence="2">Uncharacterized protein</fullName>
    </submittedName>
</protein>
<feature type="compositionally biased region" description="Low complexity" evidence="1">
    <location>
        <begin position="96"/>
        <end position="113"/>
    </location>
</feature>